<accession>A0A286N324</accession>
<evidence type="ECO:0000313" key="1">
    <source>
        <dbReference type="EMBL" id="ASX98781.1"/>
    </source>
</evidence>
<dbReference type="GeneID" id="40086212"/>
<gene>
    <name evidence="1" type="primary">112</name>
    <name evidence="1" type="ORF">SEA_COLUCCI_112</name>
</gene>
<dbReference type="Proteomes" id="UP000225683">
    <property type="component" value="Genome"/>
</dbReference>
<dbReference type="OrthoDB" id="35675at10239"/>
<reference evidence="1 2" key="1">
    <citation type="submission" date="2017-06" db="EMBL/GenBank/DDBJ databases">
        <authorList>
            <person name="Conboy A.J."/>
            <person name="Conboy D.B."/>
            <person name="Kulkosky J."/>
            <person name="Cross T."/>
            <person name="Moy E.A."/>
            <person name="Stoner T.H."/>
            <person name="Garlena R.A."/>
            <person name="Russell D.A."/>
            <person name="Pope W.H."/>
            <person name="Jacobs-Sera D."/>
            <person name="Hatfull G.F."/>
        </authorList>
    </citation>
    <scope>NUCLEOTIDE SEQUENCE [LARGE SCALE GENOMIC DNA]</scope>
</reference>
<name>A0A286N324_9CAUD</name>
<dbReference type="RefSeq" id="YP_009610126.1">
    <property type="nucleotide sequence ID" value="NC_042000.1"/>
</dbReference>
<protein>
    <submittedName>
        <fullName evidence="1">Uncharacterized protein</fullName>
    </submittedName>
</protein>
<evidence type="ECO:0000313" key="2">
    <source>
        <dbReference type="Proteomes" id="UP000225683"/>
    </source>
</evidence>
<organism evidence="1 2">
    <name type="scientific">Arthrobacter phage Colucci</name>
    <dbReference type="NCBI Taxonomy" id="2015834"/>
    <lineage>
        <taxon>Viruses</taxon>
        <taxon>Duplodnaviria</taxon>
        <taxon>Heunggongvirae</taxon>
        <taxon>Uroviricota</taxon>
        <taxon>Caudoviricetes</taxon>
        <taxon>Klausavirus</taxon>
        <taxon>Klausavirus colucci</taxon>
    </lineage>
</organism>
<keyword evidence="2" id="KW-1185">Reference proteome</keyword>
<dbReference type="EMBL" id="MF185718">
    <property type="protein sequence ID" value="ASX98781.1"/>
    <property type="molecule type" value="Genomic_DNA"/>
</dbReference>
<dbReference type="KEGG" id="vg:40086212"/>
<proteinExistence type="predicted"/>
<sequence>MQKQWSAETLKLRAEAGEAIDKLARSMSKDRDDWGDRNDWTDEERETALVKAHQTTAWVAMVQMQSFDDLEHSVEVHISSGATHATNRGLAEHLAEIY</sequence>